<proteinExistence type="predicted"/>
<reference evidence="2 3" key="2">
    <citation type="journal article" date="2007" name="Genome Biol.">
        <title>Assembly of the Candida albicans genome into sixteen supercontigs aligned on the eight chromosomes.</title>
        <authorList>
            <person name="van het Hoog M."/>
            <person name="Rast T.J."/>
            <person name="Martchenko M."/>
            <person name="Grindle S."/>
            <person name="Dignard D."/>
            <person name="Hogues H."/>
            <person name="Cuomo C."/>
            <person name="Berriman M."/>
            <person name="Scherer S."/>
            <person name="Magee B.B."/>
            <person name="Whiteway M."/>
            <person name="Chibana H."/>
            <person name="Nantel A."/>
            <person name="Magee P.T."/>
        </authorList>
    </citation>
    <scope>GENOME REANNOTATION</scope>
    <source>
        <strain evidence="3">SC5314 / ATCC MYA-2876</strain>
    </source>
</reference>
<accession>A0A1D8PLT3</accession>
<evidence type="ECO:0000313" key="1">
    <source>
        <dbReference type="CGD" id="CAL0000186559"/>
    </source>
</evidence>
<sequence length="152" mass="17849">MKTIESNIIINAKPEKVRSFFLNYQNYPSWNPFLVKFAKYTNKEDPELKVGDELQIDLKLKGFNHTSTMYPKVLQNNEDGLVWRGQLLSTWVFGGTHSFKYELIDGDKTLFTQKEEFTGILVYVFYLFGLFKKTQESFINLNEVLKDQVENN</sequence>
<dbReference type="KEGG" id="cal:CAALFM_C403370CA"/>
<dbReference type="CDD" id="cd07822">
    <property type="entry name" value="SRPBCC_4"/>
    <property type="match status" value="1"/>
</dbReference>
<name>A0A1D8PLT3_CANAL</name>
<evidence type="ECO:0000313" key="2">
    <source>
        <dbReference type="EMBL" id="AOW29096.1"/>
    </source>
</evidence>
<dbReference type="EMBL" id="CP017626">
    <property type="protein sequence ID" value="AOW29096.1"/>
    <property type="molecule type" value="Genomic_DNA"/>
</dbReference>
<dbReference type="SMR" id="A0A1D8PLT3"/>
<dbReference type="CGD" id="CAL0000186559">
    <property type="gene designation" value="orf19.10872"/>
</dbReference>
<gene>
    <name evidence="2" type="ordered locus">CAALFM_C403370CA</name>
    <name evidence="1" type="ordered locus">orf19.10872</name>
</gene>
<dbReference type="eggNOG" id="ENOG502S64G">
    <property type="taxonomic scope" value="Eukaryota"/>
</dbReference>
<dbReference type="OrthoDB" id="509124at2759"/>
<keyword evidence="3" id="KW-1185">Reference proteome</keyword>
<reference evidence="2 3" key="1">
    <citation type="journal article" date="2004" name="Proc. Natl. Acad. Sci. U.S.A.">
        <title>The diploid genome sequence of Candida albicans.</title>
        <authorList>
            <person name="Jones T."/>
            <person name="Federspiel N.A."/>
            <person name="Chibana H."/>
            <person name="Dungan J."/>
            <person name="Kalman S."/>
            <person name="Magee B.B."/>
            <person name="Newport G."/>
            <person name="Thorstenson Y.R."/>
            <person name="Agabian N."/>
            <person name="Magee P.T."/>
            <person name="Davis R.W."/>
            <person name="Scherer S."/>
        </authorList>
    </citation>
    <scope>NUCLEOTIDE SEQUENCE [LARGE SCALE GENOMIC DNA]</scope>
    <source>
        <strain evidence="3">SC5314 / ATCC MYA-2876</strain>
    </source>
</reference>
<protein>
    <recommendedName>
        <fullName evidence="4">SRPBCC domain-containing protein</fullName>
    </recommendedName>
</protein>
<reference evidence="2 3" key="3">
    <citation type="journal article" date="2013" name="Genome Biol.">
        <title>Assembly of a phased diploid Candida albicans genome facilitates allele-specific measurements and provides a simple model for repeat and indel structure.</title>
        <authorList>
            <person name="Muzzey D."/>
            <person name="Schwartz K."/>
            <person name="Weissman J.S."/>
            <person name="Sherlock G."/>
        </authorList>
    </citation>
    <scope>NUCLEOTIDE SEQUENCE [LARGE SCALE GENOMIC DNA]</scope>
    <source>
        <strain evidence="3">SC5314 / ATCC MYA-2876</strain>
    </source>
</reference>
<dbReference type="PANTHER" id="PTHR36166:SF1">
    <property type="entry name" value="SRPBCC DOMAIN-CONTAINING PROTEIN"/>
    <property type="match status" value="1"/>
</dbReference>
<dbReference type="Pfam" id="PF10604">
    <property type="entry name" value="Polyketide_cyc2"/>
    <property type="match status" value="1"/>
</dbReference>
<dbReference type="InterPro" id="IPR023393">
    <property type="entry name" value="START-like_dom_sf"/>
</dbReference>
<dbReference type="Proteomes" id="UP000000559">
    <property type="component" value="Chromosome 4"/>
</dbReference>
<dbReference type="InterPro" id="IPR019587">
    <property type="entry name" value="Polyketide_cyclase/dehydratase"/>
</dbReference>
<dbReference type="InParanoid" id="A0A1D8PLT3"/>
<dbReference type="SUPFAM" id="SSF55961">
    <property type="entry name" value="Bet v1-like"/>
    <property type="match status" value="1"/>
</dbReference>
<dbReference type="STRING" id="237561.A0A1D8PLT3"/>
<dbReference type="GeneID" id="3646796"/>
<organism evidence="2 3">
    <name type="scientific">Candida albicans (strain SC5314 / ATCC MYA-2876)</name>
    <name type="common">Yeast</name>
    <dbReference type="NCBI Taxonomy" id="237561"/>
    <lineage>
        <taxon>Eukaryota</taxon>
        <taxon>Fungi</taxon>
        <taxon>Dikarya</taxon>
        <taxon>Ascomycota</taxon>
        <taxon>Saccharomycotina</taxon>
        <taxon>Pichiomycetes</taxon>
        <taxon>Debaryomycetaceae</taxon>
        <taxon>Candida/Lodderomyces clade</taxon>
        <taxon>Candida</taxon>
    </lineage>
</organism>
<dbReference type="VEuPathDB" id="FungiDB:C4_03370C_A"/>
<dbReference type="RefSeq" id="XP_711584.2">
    <property type="nucleotide sequence ID" value="XM_706492.2"/>
</dbReference>
<dbReference type="Gene3D" id="3.30.530.20">
    <property type="match status" value="1"/>
</dbReference>
<dbReference type="PANTHER" id="PTHR36166">
    <property type="entry name" value="CHROMOSOME 9, WHOLE GENOME SHOTGUN SEQUENCE"/>
    <property type="match status" value="1"/>
</dbReference>
<dbReference type="AlphaFoldDB" id="A0A1D8PLT3"/>
<evidence type="ECO:0008006" key="4">
    <source>
        <dbReference type="Google" id="ProtNLM"/>
    </source>
</evidence>
<evidence type="ECO:0000313" key="3">
    <source>
        <dbReference type="Proteomes" id="UP000000559"/>
    </source>
</evidence>